<dbReference type="EMBL" id="MGEA01000056">
    <property type="protein sequence ID" value="OGL73521.1"/>
    <property type="molecule type" value="Genomic_DNA"/>
</dbReference>
<accession>A0A1F7U5L4</accession>
<protein>
    <recommendedName>
        <fullName evidence="1">DUF2779 domain-containing protein</fullName>
    </recommendedName>
</protein>
<dbReference type="Pfam" id="PF11074">
    <property type="entry name" value="DUF2779"/>
    <property type="match status" value="1"/>
</dbReference>
<evidence type="ECO:0000259" key="1">
    <source>
        <dbReference type="Pfam" id="PF11074"/>
    </source>
</evidence>
<dbReference type="AlphaFoldDB" id="A0A1F7U5L4"/>
<proteinExistence type="predicted"/>
<comment type="caution">
    <text evidence="2">The sequence shown here is derived from an EMBL/GenBank/DDBJ whole genome shotgun (WGS) entry which is preliminary data.</text>
</comment>
<feature type="domain" description="DUF2779" evidence="1">
    <location>
        <begin position="295"/>
        <end position="420"/>
    </location>
</feature>
<evidence type="ECO:0000313" key="2">
    <source>
        <dbReference type="EMBL" id="OGL73521.1"/>
    </source>
</evidence>
<dbReference type="Proteomes" id="UP000177088">
    <property type="component" value="Unassembled WGS sequence"/>
</dbReference>
<evidence type="ECO:0000313" key="3">
    <source>
        <dbReference type="Proteomes" id="UP000177088"/>
    </source>
</evidence>
<gene>
    <name evidence="2" type="ORF">A3C96_02300</name>
</gene>
<name>A0A1F7U5L4_9BACT</name>
<dbReference type="InterPro" id="IPR021301">
    <property type="entry name" value="DUF2779"/>
</dbReference>
<sequence length="493" mass="55818">MLTKSDFLKFDQCRRRLWLHKKRPDLAMAVDAGRQKVFDDSQLVEKQACRLYPGIVDASDDNFEEAFRKTEEALKSGAPAIYQPTFRAGALFCRADILKRVPTAGGQVAWEIHEIKSSTEIKDYHLLDVAFQRLTLGRVRPQLKLGATKLLLVNNEYVRHGDIDPVQLLKIEDVTAEVNRLMRSVEASLEPAFGVLRSRVEPEVLILKQCSRPFDCEFIDHCWRDIPEHSVYRLNLDDADLERCVRRGQIRLEDVPADLVPGKKAAYYRAQMTGQPQIRPEELRAFLDGLEYPLHYLDFETFASPLPPFEGYRPYQNIPFQYPLHIQDEPGGPLRHEQFLADAYADPAPAVAAHLAERLAERGSVIAWNASFERSCNELLAARSPAHAERLLSANGRLVDPMLLVRGGAYVDGRFGGSASLKNVQPVLAPDLSYAELDVREGGTAQASWPILCDQSRPAAERARLYDQMLKYCGLDTLAMQRVVEEFREKCKV</sequence>
<reference evidence="2 3" key="1">
    <citation type="journal article" date="2016" name="Nat. Commun.">
        <title>Thousands of microbial genomes shed light on interconnected biogeochemical processes in an aquifer system.</title>
        <authorList>
            <person name="Anantharaman K."/>
            <person name="Brown C.T."/>
            <person name="Hug L.A."/>
            <person name="Sharon I."/>
            <person name="Castelle C.J."/>
            <person name="Probst A.J."/>
            <person name="Thomas B.C."/>
            <person name="Singh A."/>
            <person name="Wilkins M.J."/>
            <person name="Karaoz U."/>
            <person name="Brodie E.L."/>
            <person name="Williams K.H."/>
            <person name="Hubbard S.S."/>
            <person name="Banfield J.F."/>
        </authorList>
    </citation>
    <scope>NUCLEOTIDE SEQUENCE [LARGE SCALE GENOMIC DNA]</scope>
</reference>
<organism evidence="2 3">
    <name type="scientific">Candidatus Uhrbacteria bacterium RIFCSPHIGHO2_02_FULL_60_10</name>
    <dbReference type="NCBI Taxonomy" id="1802392"/>
    <lineage>
        <taxon>Bacteria</taxon>
        <taxon>Candidatus Uhriibacteriota</taxon>
    </lineage>
</organism>